<evidence type="ECO:0000313" key="2">
    <source>
        <dbReference type="Proteomes" id="UP000291981"/>
    </source>
</evidence>
<name>A0A4Q8QHJ8_9FLAO</name>
<proteinExistence type="predicted"/>
<dbReference type="EMBL" id="SGIU01000002">
    <property type="protein sequence ID" value="TAI47636.1"/>
    <property type="molecule type" value="Genomic_DNA"/>
</dbReference>
<dbReference type="Proteomes" id="UP000291981">
    <property type="component" value="Unassembled WGS sequence"/>
</dbReference>
<gene>
    <name evidence="1" type="ORF">EW142_13310</name>
</gene>
<reference evidence="1 2" key="1">
    <citation type="submission" date="2019-02" db="EMBL/GenBank/DDBJ databases">
        <title>Draft genome sequence of Muricauda sp. 176CP4-71.</title>
        <authorList>
            <person name="Park J.-S."/>
        </authorList>
    </citation>
    <scope>NUCLEOTIDE SEQUENCE [LARGE SCALE GENOMIC DNA]</scope>
    <source>
        <strain evidence="1 2">176CP4-71</strain>
    </source>
</reference>
<comment type="caution">
    <text evidence="1">The sequence shown here is derived from an EMBL/GenBank/DDBJ whole genome shotgun (WGS) entry which is preliminary data.</text>
</comment>
<protein>
    <submittedName>
        <fullName evidence="1">Uncharacterized protein</fullName>
    </submittedName>
</protein>
<accession>A0A4Q8QHJ8</accession>
<evidence type="ECO:0000313" key="1">
    <source>
        <dbReference type="EMBL" id="TAI47636.1"/>
    </source>
</evidence>
<sequence>MAKSTSYFQTQVPFYIKVLENLIDNKDLDEKGGIDSAIFEAKEVAKGNKQVFSIGKEHYYFVTTLLTRYKDNLLDLEGNSFDEETYSGILEILK</sequence>
<keyword evidence="2" id="KW-1185">Reference proteome</keyword>
<organism evidence="1 2">
    <name type="scientific">Flagellimonas allohymeniacidonis</name>
    <dbReference type="NCBI Taxonomy" id="2517819"/>
    <lineage>
        <taxon>Bacteria</taxon>
        <taxon>Pseudomonadati</taxon>
        <taxon>Bacteroidota</taxon>
        <taxon>Flavobacteriia</taxon>
        <taxon>Flavobacteriales</taxon>
        <taxon>Flavobacteriaceae</taxon>
        <taxon>Flagellimonas</taxon>
    </lineage>
</organism>
<dbReference type="AlphaFoldDB" id="A0A4Q8QHJ8"/>
<dbReference type="RefSeq" id="WP_130614617.1">
    <property type="nucleotide sequence ID" value="NZ_SGIU01000002.1"/>
</dbReference>
<dbReference type="OrthoDB" id="1451416at2"/>